<gene>
    <name evidence="5" type="ORF">CYMTET_5251</name>
</gene>
<dbReference type="PANTHER" id="PTHR12203">
    <property type="entry name" value="KDEL LYS-ASP-GLU-LEU CONTAINING - RELATED"/>
    <property type="match status" value="1"/>
</dbReference>
<reference evidence="5 6" key="1">
    <citation type="journal article" date="2015" name="Genome Biol. Evol.">
        <title>Comparative Genomics of a Bacterivorous Green Alga Reveals Evolutionary Causalities and Consequences of Phago-Mixotrophic Mode of Nutrition.</title>
        <authorList>
            <person name="Burns J.A."/>
            <person name="Paasch A."/>
            <person name="Narechania A."/>
            <person name="Kim E."/>
        </authorList>
    </citation>
    <scope>NUCLEOTIDE SEQUENCE [LARGE SCALE GENOMIC DNA]</scope>
    <source>
        <strain evidence="5 6">PLY_AMNH</strain>
    </source>
</reference>
<accession>A0AAE0GZG5</accession>
<dbReference type="InterPro" id="IPR006598">
    <property type="entry name" value="CAP10"/>
</dbReference>
<dbReference type="Proteomes" id="UP001190700">
    <property type="component" value="Unassembled WGS sequence"/>
</dbReference>
<dbReference type="PANTHER" id="PTHR12203:SF35">
    <property type="entry name" value="PROTEIN O-GLUCOSYLTRANSFERASE 1"/>
    <property type="match status" value="1"/>
</dbReference>
<dbReference type="EMBL" id="LGRX02000946">
    <property type="protein sequence ID" value="KAK3287230.1"/>
    <property type="molecule type" value="Genomic_DNA"/>
</dbReference>
<comment type="similarity">
    <text evidence="1">Belongs to the glycosyltransferase 90 family.</text>
</comment>
<comment type="caution">
    <text evidence="5">The sequence shown here is derived from an EMBL/GenBank/DDBJ whole genome shotgun (WGS) entry which is preliminary data.</text>
</comment>
<feature type="signal peptide" evidence="3">
    <location>
        <begin position="1"/>
        <end position="29"/>
    </location>
</feature>
<evidence type="ECO:0000256" key="1">
    <source>
        <dbReference type="ARBA" id="ARBA00010118"/>
    </source>
</evidence>
<evidence type="ECO:0000313" key="6">
    <source>
        <dbReference type="Proteomes" id="UP001190700"/>
    </source>
</evidence>
<dbReference type="GO" id="GO:0016740">
    <property type="term" value="F:transferase activity"/>
    <property type="evidence" value="ECO:0007669"/>
    <property type="project" value="UniProtKB-KW"/>
</dbReference>
<feature type="chain" id="PRO_5042177520" description="Glycosyl transferase CAP10 domain-containing protein" evidence="3">
    <location>
        <begin position="30"/>
        <end position="474"/>
    </location>
</feature>
<protein>
    <recommendedName>
        <fullName evidence="4">Glycosyl transferase CAP10 domain-containing protein</fullName>
    </recommendedName>
</protein>
<dbReference type="AlphaFoldDB" id="A0AAE0GZG5"/>
<sequence length="474" mass="53591">MLSHRVVILGRHTWFLLMLLCHILAPVHGVMHVSKDVCHRLQKVIQNASPHHLRDGFLFCYVISPPSPVASWKLYRGGVAAPFSRQPGGEGAVERQRPVREYLSRVAERMHPENGVAVVLVSMHDLGSLPEAAHIALRKVGVPFLVFNGREDDSRSVLIPDSYFLASKGYADVRKRLQQMGSQQEWHIKQTSAIWRGSTTGPPERLTPSTWWMLPRLRLCLLAADPRIEGKLDAGVTSIVQASPSIKTVIEGYRIPEILPEGFPDVIYAATNETGRHLLDDGSSSGLDDTPTEDVIEEVGPALREYDRRQEEDIRPRASRRHAHGRDQKLRIRAERGGNIPGSLLKSHLGYEEMLAHKVLVDIDGNANSWGVFWKLHSNSVTLKVICGFRQWYYLNLMAWKHYIPVKCDMSDLVENLQWALAVENEAKMQLIAEESTALMSKITYTKEVKSLSWLLRSNFSFPRSRHPLIGFMV</sequence>
<feature type="domain" description="Glycosyl transferase CAP10" evidence="4">
    <location>
        <begin position="262"/>
        <end position="459"/>
    </location>
</feature>
<dbReference type="InterPro" id="IPR051091">
    <property type="entry name" value="O-Glucosyltr/Glycosyltrsf_90"/>
</dbReference>
<organism evidence="5 6">
    <name type="scientific">Cymbomonas tetramitiformis</name>
    <dbReference type="NCBI Taxonomy" id="36881"/>
    <lineage>
        <taxon>Eukaryota</taxon>
        <taxon>Viridiplantae</taxon>
        <taxon>Chlorophyta</taxon>
        <taxon>Pyramimonadophyceae</taxon>
        <taxon>Pyramimonadales</taxon>
        <taxon>Pyramimonadaceae</taxon>
        <taxon>Cymbomonas</taxon>
    </lineage>
</organism>
<evidence type="ECO:0000259" key="4">
    <source>
        <dbReference type="SMART" id="SM00672"/>
    </source>
</evidence>
<dbReference type="SMART" id="SM00672">
    <property type="entry name" value="CAP10"/>
    <property type="match status" value="1"/>
</dbReference>
<evidence type="ECO:0000256" key="3">
    <source>
        <dbReference type="SAM" id="SignalP"/>
    </source>
</evidence>
<keyword evidence="2" id="KW-0808">Transferase</keyword>
<name>A0AAE0GZG5_9CHLO</name>
<evidence type="ECO:0000313" key="5">
    <source>
        <dbReference type="EMBL" id="KAK3287230.1"/>
    </source>
</evidence>
<dbReference type="Pfam" id="PF05686">
    <property type="entry name" value="Glyco_transf_90"/>
    <property type="match status" value="1"/>
</dbReference>
<keyword evidence="6" id="KW-1185">Reference proteome</keyword>
<proteinExistence type="inferred from homology"/>
<evidence type="ECO:0000256" key="2">
    <source>
        <dbReference type="ARBA" id="ARBA00022679"/>
    </source>
</evidence>
<keyword evidence="3" id="KW-0732">Signal</keyword>